<evidence type="ECO:0000256" key="9">
    <source>
        <dbReference type="SAM" id="Phobius"/>
    </source>
</evidence>
<keyword evidence="6" id="KW-0406">Ion transport</keyword>
<dbReference type="InterPro" id="IPR036514">
    <property type="entry name" value="SGNH_hydro_sf"/>
</dbReference>
<accession>A0ABD0VKC7</accession>
<proteinExistence type="inferred from homology"/>
<dbReference type="Gene3D" id="3.40.50.1110">
    <property type="entry name" value="SGNH hydrolase"/>
    <property type="match status" value="1"/>
</dbReference>
<feature type="transmembrane region" description="Helical" evidence="9">
    <location>
        <begin position="358"/>
        <end position="377"/>
    </location>
</feature>
<dbReference type="PANTHER" id="PTHR22835">
    <property type="entry name" value="ZINC FINGER FYVE DOMAIN CONTAINING PROTEIN"/>
    <property type="match status" value="1"/>
</dbReference>
<dbReference type="Pfam" id="PF01991">
    <property type="entry name" value="vATP-synt_E"/>
    <property type="match status" value="1"/>
</dbReference>
<dbReference type="InterPro" id="IPR002842">
    <property type="entry name" value="ATPase_V1_Esu"/>
</dbReference>
<dbReference type="Gene3D" id="3.30.2320.30">
    <property type="entry name" value="ATP synthase, E subunit, C-terminal"/>
    <property type="match status" value="1"/>
</dbReference>
<dbReference type="Pfam" id="PF00657">
    <property type="entry name" value="Lipase_GDSL"/>
    <property type="match status" value="1"/>
</dbReference>
<comment type="similarity">
    <text evidence="1">Belongs to the V-ATPase E subunit family.</text>
</comment>
<keyword evidence="7" id="KW-0325">Glycoprotein</keyword>
<dbReference type="InterPro" id="IPR035669">
    <property type="entry name" value="SGNH_plant_lipase-like"/>
</dbReference>
<protein>
    <recommendedName>
        <fullName evidence="12">GDSL esterase/lipase</fullName>
    </recommendedName>
</protein>
<dbReference type="EMBL" id="JANQDX010000004">
    <property type="protein sequence ID" value="KAL0925205.1"/>
    <property type="molecule type" value="Genomic_DNA"/>
</dbReference>
<evidence type="ECO:0008006" key="12">
    <source>
        <dbReference type="Google" id="ProtNLM"/>
    </source>
</evidence>
<keyword evidence="9" id="KW-1133">Transmembrane helix</keyword>
<evidence type="ECO:0000256" key="6">
    <source>
        <dbReference type="ARBA" id="ARBA00023065"/>
    </source>
</evidence>
<keyword evidence="5" id="KW-0378">Hydrolase</keyword>
<evidence type="ECO:0000256" key="2">
    <source>
        <dbReference type="ARBA" id="ARBA00008668"/>
    </source>
</evidence>
<evidence type="ECO:0000256" key="3">
    <source>
        <dbReference type="ARBA" id="ARBA00022448"/>
    </source>
</evidence>
<keyword evidence="3" id="KW-0813">Transport</keyword>
<dbReference type="GO" id="GO:0016787">
    <property type="term" value="F:hydrolase activity"/>
    <property type="evidence" value="ECO:0007669"/>
    <property type="project" value="UniProtKB-KW"/>
</dbReference>
<comment type="similarity">
    <text evidence="2">Belongs to the 'GDSL' lipolytic enzyme family.</text>
</comment>
<evidence type="ECO:0000256" key="8">
    <source>
        <dbReference type="SAM" id="MobiDB-lite"/>
    </source>
</evidence>
<evidence type="ECO:0000256" key="1">
    <source>
        <dbReference type="ARBA" id="ARBA00005901"/>
    </source>
</evidence>
<dbReference type="Proteomes" id="UP001552299">
    <property type="component" value="Unassembled WGS sequence"/>
</dbReference>
<evidence type="ECO:0000256" key="5">
    <source>
        <dbReference type="ARBA" id="ARBA00022801"/>
    </source>
</evidence>
<reference evidence="10 11" key="1">
    <citation type="journal article" date="2024" name="Plant Biotechnol. J.">
        <title>Dendrobium thyrsiflorum genome and its molecular insights into genes involved in important horticultural traits.</title>
        <authorList>
            <person name="Chen B."/>
            <person name="Wang J.Y."/>
            <person name="Zheng P.J."/>
            <person name="Li K.L."/>
            <person name="Liang Y.M."/>
            <person name="Chen X.F."/>
            <person name="Zhang C."/>
            <person name="Zhao X."/>
            <person name="He X."/>
            <person name="Zhang G.Q."/>
            <person name="Liu Z.J."/>
            <person name="Xu Q."/>
        </authorList>
    </citation>
    <scope>NUCLEOTIDE SEQUENCE [LARGE SCALE GENOMIC DNA]</scope>
    <source>
        <strain evidence="10">GZMU011</strain>
    </source>
</reference>
<dbReference type="InterPro" id="IPR001087">
    <property type="entry name" value="GDSL"/>
</dbReference>
<name>A0ABD0VKC7_DENTH</name>
<evidence type="ECO:0000313" key="10">
    <source>
        <dbReference type="EMBL" id="KAL0925205.1"/>
    </source>
</evidence>
<keyword evidence="9" id="KW-0472">Membrane</keyword>
<dbReference type="AlphaFoldDB" id="A0ABD0VKC7"/>
<dbReference type="SUPFAM" id="SSF160527">
    <property type="entry name" value="V-type ATPase subunit E-like"/>
    <property type="match status" value="1"/>
</dbReference>
<comment type="caution">
    <text evidence="10">The sequence shown here is derived from an EMBL/GenBank/DDBJ whole genome shotgun (WGS) entry which is preliminary data.</text>
</comment>
<keyword evidence="4" id="KW-0732">Signal</keyword>
<feature type="region of interest" description="Disordered" evidence="8">
    <location>
        <begin position="53"/>
        <end position="107"/>
    </location>
</feature>
<dbReference type="InterPro" id="IPR038495">
    <property type="entry name" value="ATPase_E_C"/>
</dbReference>
<evidence type="ECO:0000313" key="11">
    <source>
        <dbReference type="Proteomes" id="UP001552299"/>
    </source>
</evidence>
<dbReference type="CDD" id="cd01837">
    <property type="entry name" value="SGNH_plant_lipase_like"/>
    <property type="match status" value="1"/>
</dbReference>
<keyword evidence="11" id="KW-1185">Reference proteome</keyword>
<dbReference type="SUPFAM" id="SSF52266">
    <property type="entry name" value="SGNH hydrolase"/>
    <property type="match status" value="1"/>
</dbReference>
<dbReference type="GO" id="GO:0006811">
    <property type="term" value="P:monoatomic ion transport"/>
    <property type="evidence" value="ECO:0007669"/>
    <property type="project" value="UniProtKB-KW"/>
</dbReference>
<sequence length="754" mass="83988">MAGRKVEALEGELGQLKTDFEEKISDFQNQFSSIHEKMDGRFAALEDLMKKMIDDKQKPASSETIGGHGRGGDPNPSRGRENPEVEVLEGDDGMPPLEPLSREELSRGYDRQEAEYVGRREEFYRRGAGFERTQRRGADFERGRADFHSRGADFERIQRRGADFEGRREEIHRRGADFEGNQRRGDDFEGRRGDSFRIGSLRFWGLLRLKEPAVLLRCREEDLELVDGAVHIAKQEYAEKAGVHPPEIIIDNHVYLPSSHGYHDAHGHFCSGGVVLASRDGKIVCENTLDARLEVVFRKKLPEVQESKVASFFPLPTHDDKSTGAPQYQTAESPLHSFRISGNLFTYAMGLRSRRRSLAPPAVFGFLLTVLFFFATLTEARRRFPAIFNFGDSNSDTGGFWAAFPAQRGPNGMTYFKKPAGRATDGRVVLDFLAQALGLPFLSPYLQSIGSNFSHGANFATLASTVLLPNTSLFVSGISPFSLAIQLNQMNEFRERVFEMGTQDNLPSKHIFGKALYTFDIGQNDFTSNLAAIGIEGVKQYLPQVANQIAWTIKDLYNIEARTFMVFNLAPIGCYPAFLTQLPHDNSDLDEYGCMISYNNAVVDYNKLLKETLQQIQSELPNASVIYVDTHSVKLQLYQHPQNYGLKHGTKACCGCGGGAYNYNPQVFCGNNKKIKGIDVTANACSDPQNYVSWDGIHATDAANKIIANAILNGSYFDPVKGGTKPAQEGPVVYRRRAKPPPLEPTAFEVGPLS</sequence>
<evidence type="ECO:0000256" key="7">
    <source>
        <dbReference type="ARBA" id="ARBA00023180"/>
    </source>
</evidence>
<keyword evidence="9" id="KW-0812">Transmembrane</keyword>
<evidence type="ECO:0000256" key="4">
    <source>
        <dbReference type="ARBA" id="ARBA00022729"/>
    </source>
</evidence>
<dbReference type="PANTHER" id="PTHR22835:SF476">
    <property type="entry name" value="OS06G0160200 PROTEIN"/>
    <property type="match status" value="1"/>
</dbReference>
<organism evidence="10 11">
    <name type="scientific">Dendrobium thyrsiflorum</name>
    <name type="common">Pinecone-like raceme dendrobium</name>
    <name type="synonym">Orchid</name>
    <dbReference type="NCBI Taxonomy" id="117978"/>
    <lineage>
        <taxon>Eukaryota</taxon>
        <taxon>Viridiplantae</taxon>
        <taxon>Streptophyta</taxon>
        <taxon>Embryophyta</taxon>
        <taxon>Tracheophyta</taxon>
        <taxon>Spermatophyta</taxon>
        <taxon>Magnoliopsida</taxon>
        <taxon>Liliopsida</taxon>
        <taxon>Asparagales</taxon>
        <taxon>Orchidaceae</taxon>
        <taxon>Epidendroideae</taxon>
        <taxon>Malaxideae</taxon>
        <taxon>Dendrobiinae</taxon>
        <taxon>Dendrobium</taxon>
    </lineage>
</organism>
<gene>
    <name evidence="10" type="ORF">M5K25_003522</name>
</gene>